<evidence type="ECO:0000259" key="3">
    <source>
        <dbReference type="PROSITE" id="PS50048"/>
    </source>
</evidence>
<evidence type="ECO:0000313" key="4">
    <source>
        <dbReference type="EMBL" id="KAK9783942.1"/>
    </source>
</evidence>
<evidence type="ECO:0000313" key="5">
    <source>
        <dbReference type="Proteomes" id="UP001465668"/>
    </source>
</evidence>
<feature type="domain" description="Zn(2)-C6 fungal-type" evidence="3">
    <location>
        <begin position="43"/>
        <end position="74"/>
    </location>
</feature>
<feature type="compositionally biased region" description="Low complexity" evidence="2">
    <location>
        <begin position="171"/>
        <end position="186"/>
    </location>
</feature>
<keyword evidence="5" id="KW-1185">Reference proteome</keyword>
<dbReference type="Pfam" id="PF00172">
    <property type="entry name" value="Zn_clus"/>
    <property type="match status" value="1"/>
</dbReference>
<dbReference type="InterPro" id="IPR036864">
    <property type="entry name" value="Zn2-C6_fun-type_DNA-bd_sf"/>
</dbReference>
<evidence type="ECO:0000256" key="2">
    <source>
        <dbReference type="SAM" id="MobiDB-lite"/>
    </source>
</evidence>
<protein>
    <submittedName>
        <fullName evidence="4">Zn(2)-C6 fungal-type domain-containing protein</fullName>
    </submittedName>
</protein>
<dbReference type="PROSITE" id="PS50048">
    <property type="entry name" value="ZN2_CY6_FUNGAL_2"/>
    <property type="match status" value="1"/>
</dbReference>
<feature type="compositionally biased region" description="Polar residues" evidence="2">
    <location>
        <begin position="78"/>
        <end position="96"/>
    </location>
</feature>
<organism evidence="4 5">
    <name type="scientific">Seiridium cardinale</name>
    <dbReference type="NCBI Taxonomy" id="138064"/>
    <lineage>
        <taxon>Eukaryota</taxon>
        <taxon>Fungi</taxon>
        <taxon>Dikarya</taxon>
        <taxon>Ascomycota</taxon>
        <taxon>Pezizomycotina</taxon>
        <taxon>Sordariomycetes</taxon>
        <taxon>Xylariomycetidae</taxon>
        <taxon>Amphisphaeriales</taxon>
        <taxon>Sporocadaceae</taxon>
        <taxon>Seiridium</taxon>
    </lineage>
</organism>
<accession>A0ABR2Y9P5</accession>
<dbReference type="SMART" id="SM00066">
    <property type="entry name" value="GAL4"/>
    <property type="match status" value="1"/>
</dbReference>
<proteinExistence type="predicted"/>
<reference evidence="4 5" key="1">
    <citation type="submission" date="2024-02" db="EMBL/GenBank/DDBJ databases">
        <title>First draft genome assembly of two strains of Seiridium cardinale.</title>
        <authorList>
            <person name="Emiliani G."/>
            <person name="Scali E."/>
        </authorList>
    </citation>
    <scope>NUCLEOTIDE SEQUENCE [LARGE SCALE GENOMIC DNA]</scope>
    <source>
        <strain evidence="4 5">BM-138-000479</strain>
    </source>
</reference>
<dbReference type="Proteomes" id="UP001465668">
    <property type="component" value="Unassembled WGS sequence"/>
</dbReference>
<dbReference type="InterPro" id="IPR001138">
    <property type="entry name" value="Zn2Cys6_DnaBD"/>
</dbReference>
<name>A0ABR2Y9P5_9PEZI</name>
<dbReference type="EMBL" id="JARVKM010000001">
    <property type="protein sequence ID" value="KAK9783942.1"/>
    <property type="molecule type" value="Genomic_DNA"/>
</dbReference>
<dbReference type="SUPFAM" id="SSF57701">
    <property type="entry name" value="Zn2/Cys6 DNA-binding domain"/>
    <property type="match status" value="1"/>
</dbReference>
<dbReference type="Gene3D" id="4.10.240.10">
    <property type="entry name" value="Zn(2)-C6 fungal-type DNA-binding domain"/>
    <property type="match status" value="1"/>
</dbReference>
<dbReference type="PROSITE" id="PS00463">
    <property type="entry name" value="ZN2_CY6_FUNGAL_1"/>
    <property type="match status" value="1"/>
</dbReference>
<dbReference type="CDD" id="cd00067">
    <property type="entry name" value="GAL4"/>
    <property type="match status" value="1"/>
</dbReference>
<evidence type="ECO:0000256" key="1">
    <source>
        <dbReference type="ARBA" id="ARBA00023242"/>
    </source>
</evidence>
<gene>
    <name evidence="4" type="ORF">SCAR479_00501</name>
</gene>
<feature type="region of interest" description="Disordered" evidence="2">
    <location>
        <begin position="78"/>
        <end position="116"/>
    </location>
</feature>
<feature type="region of interest" description="Disordered" evidence="2">
    <location>
        <begin position="154"/>
        <end position="191"/>
    </location>
</feature>
<comment type="caution">
    <text evidence="4">The sequence shown here is derived from an EMBL/GenBank/DDBJ whole genome shotgun (WGS) entry which is preliminary data.</text>
</comment>
<sequence>MSSPPVRNSRVSRRQEIPANLTTYWQSSVLGGAKPVVRRPKTACERCRTAKVKCHGDGQHECDRCSSRSLVCQYTQEGLSPSLDSPRNRPDPNSNVRDGDQMDLDASPADHLGSNNAATFQDHVDWSNMNEIHPTQSPAQQNGEWDTVNPILGWASEMNPSTSLDHPRSLPSTSTIPPGAATTTTTDHMPKYDDQRYLSGLGLFPLITSNTAAELSWQNQLASQNCQCRTGLTLLIPNARAALQQRQLDLVFKVTGDVVQQCQNIVSCESCSVNCTDLICIMAVFQEADICFEYIAKGDIDRAINVSMGSYEMAVSEQDAKQWRRMLVIQLLRRANELLDTISARGQAMLKNLDPACRLGRVNIEYLDAVIGNSRENFQHIMRGFRDEAKITS</sequence>
<keyword evidence="1" id="KW-0539">Nucleus</keyword>